<dbReference type="InterPro" id="IPR043502">
    <property type="entry name" value="DNA/RNA_pol_sf"/>
</dbReference>
<gene>
    <name evidence="2" type="ORF">P4I72_34115</name>
</gene>
<dbReference type="EMBL" id="JARLKY010000112">
    <property type="protein sequence ID" value="MEC0232145.1"/>
    <property type="molecule type" value="Genomic_DNA"/>
</dbReference>
<dbReference type="GO" id="GO:0003964">
    <property type="term" value="F:RNA-directed DNA polymerase activity"/>
    <property type="evidence" value="ECO:0007669"/>
    <property type="project" value="UniProtKB-KW"/>
</dbReference>
<feature type="domain" description="Reverse transcriptase" evidence="1">
    <location>
        <begin position="63"/>
        <end position="329"/>
    </location>
</feature>
<dbReference type="Pfam" id="PF00078">
    <property type="entry name" value="RVT_1"/>
    <property type="match status" value="1"/>
</dbReference>
<dbReference type="Proteomes" id="UP001338137">
    <property type="component" value="Unassembled WGS sequence"/>
</dbReference>
<reference evidence="2 3" key="1">
    <citation type="submission" date="2023-03" db="EMBL/GenBank/DDBJ databases">
        <title>Bacillus Genome Sequencing.</title>
        <authorList>
            <person name="Dunlap C."/>
        </authorList>
    </citation>
    <scope>NUCLEOTIDE SEQUENCE [LARGE SCALE GENOMIC DNA]</scope>
    <source>
        <strain evidence="2 3">BD-533</strain>
    </source>
</reference>
<dbReference type="CDD" id="cd01651">
    <property type="entry name" value="RT_G2_intron"/>
    <property type="match status" value="1"/>
</dbReference>
<dbReference type="RefSeq" id="WP_326076288.1">
    <property type="nucleotide sequence ID" value="NZ_JARLKY010000112.1"/>
</dbReference>
<evidence type="ECO:0000313" key="2">
    <source>
        <dbReference type="EMBL" id="MEC0232145.1"/>
    </source>
</evidence>
<keyword evidence="2" id="KW-0808">Transferase</keyword>
<keyword evidence="2" id="KW-0548">Nucleotidyltransferase</keyword>
<dbReference type="InterPro" id="IPR051083">
    <property type="entry name" value="GrpII_Intron_Splice-Mob/Def"/>
</dbReference>
<keyword evidence="2" id="KW-0695">RNA-directed DNA polymerase</keyword>
<proteinExistence type="predicted"/>
<name>A0ABU6GD61_9BACL</name>
<dbReference type="SUPFAM" id="SSF56672">
    <property type="entry name" value="DNA/RNA polymerases"/>
    <property type="match status" value="1"/>
</dbReference>
<evidence type="ECO:0000259" key="1">
    <source>
        <dbReference type="PROSITE" id="PS50878"/>
    </source>
</evidence>
<sequence>MSSLDCILLSESNQENIKKEFELYKLAKTDDLCEPPIIKMPLGVDGVTCEHFLSDFENRTLGIHKRISKGKYKFKPFREEIKSKDAKIKSKVLAMELNKYRILSIACIDDVLTQKIIYKILSRFTEDTVFKETNDLSYAYRPNKSAPQAAKKLYEYMKDGYLYALDADIEKFFDKIPHNELMSNVVNLLGENKLLIKYIKRFIKAPRVEYNTYNGNATLFQSKIPQITKRLAGVPQGGILSGLLANIYLHQFDMWIKSDLNNRFDVKYVRYADDFVILCKSEESIIGIRTEVAKFLRSIKLSLHPDEKKTKIVNLTRKKSAVEFVGFSISPTGIRIKTANLLRFKSRIKELIYDDITLDKNFRKGIHRINYKVIGNELANRYCINCGLREPRRSWLDYFVTLTDIQQLKSLDLFIRTEIYKYTKFRYKINLSKNDLILYGLFSLEKTYYRFRKEIMSPQSYCSCSTENKSFKRIKSSRYVSYLTLHDY</sequence>
<dbReference type="InterPro" id="IPR000477">
    <property type="entry name" value="RT_dom"/>
</dbReference>
<accession>A0ABU6GD61</accession>
<comment type="caution">
    <text evidence="2">The sequence shown here is derived from an EMBL/GenBank/DDBJ whole genome shotgun (WGS) entry which is preliminary data.</text>
</comment>
<protein>
    <submittedName>
        <fullName evidence="2">Reverse transcriptase domain-containing protein</fullName>
    </submittedName>
</protein>
<dbReference type="PANTHER" id="PTHR34047">
    <property type="entry name" value="NUCLEAR INTRON MATURASE 1, MITOCHONDRIAL-RELATED"/>
    <property type="match status" value="1"/>
</dbReference>
<evidence type="ECO:0000313" key="3">
    <source>
        <dbReference type="Proteomes" id="UP001338137"/>
    </source>
</evidence>
<dbReference type="PANTHER" id="PTHR34047:SF8">
    <property type="entry name" value="PROTEIN YKFC"/>
    <property type="match status" value="1"/>
</dbReference>
<keyword evidence="3" id="KW-1185">Reference proteome</keyword>
<organism evidence="2 3">
    <name type="scientific">Paenibacillus alba</name>
    <dbReference type="NCBI Taxonomy" id="1197127"/>
    <lineage>
        <taxon>Bacteria</taxon>
        <taxon>Bacillati</taxon>
        <taxon>Bacillota</taxon>
        <taxon>Bacilli</taxon>
        <taxon>Bacillales</taxon>
        <taxon>Paenibacillaceae</taxon>
        <taxon>Paenibacillus</taxon>
    </lineage>
</organism>
<dbReference type="PROSITE" id="PS50878">
    <property type="entry name" value="RT_POL"/>
    <property type="match status" value="1"/>
</dbReference>